<protein>
    <submittedName>
        <fullName evidence="5">Sialic acid TRAP transporter substrate-binding protein SiaP</fullName>
    </submittedName>
</protein>
<dbReference type="PANTHER" id="PTHR33376">
    <property type="match status" value="1"/>
</dbReference>
<dbReference type="InterPro" id="IPR018389">
    <property type="entry name" value="DctP_fam"/>
</dbReference>
<evidence type="ECO:0000256" key="3">
    <source>
        <dbReference type="ARBA" id="ARBA00022448"/>
    </source>
</evidence>
<dbReference type="PANTHER" id="PTHR33376:SF4">
    <property type="entry name" value="SIALIC ACID-BINDING PERIPLASMIC PROTEIN SIAP"/>
    <property type="match status" value="1"/>
</dbReference>
<dbReference type="EMBL" id="JAKGAS010000001">
    <property type="protein sequence ID" value="MCF2946818.1"/>
    <property type="molecule type" value="Genomic_DNA"/>
</dbReference>
<keyword evidence="4" id="KW-0732">Signal</keyword>
<gene>
    <name evidence="5" type="ORF">L0668_01765</name>
</gene>
<comment type="subcellular location">
    <subcellularLocation>
        <location evidence="1">Cell envelope</location>
    </subcellularLocation>
</comment>
<keyword evidence="3" id="KW-0813">Transport</keyword>
<dbReference type="Proteomes" id="UP001521137">
    <property type="component" value="Unassembled WGS sequence"/>
</dbReference>
<dbReference type="NCBIfam" id="NF037995">
    <property type="entry name" value="TRAP_S1"/>
    <property type="match status" value="1"/>
</dbReference>
<evidence type="ECO:0000256" key="4">
    <source>
        <dbReference type="ARBA" id="ARBA00022729"/>
    </source>
</evidence>
<dbReference type="Pfam" id="PF03480">
    <property type="entry name" value="DctP"/>
    <property type="match status" value="1"/>
</dbReference>
<reference evidence="5 6" key="1">
    <citation type="submission" date="2022-01" db="EMBL/GenBank/DDBJ databases">
        <title>Paraglaciecola sp. G1-23.</title>
        <authorList>
            <person name="Jin M.S."/>
            <person name="Han D.M."/>
            <person name="Kim H.M."/>
            <person name="Jeon C.O."/>
        </authorList>
    </citation>
    <scope>NUCLEOTIDE SEQUENCE [LARGE SCALE GENOMIC DNA]</scope>
    <source>
        <strain evidence="5 6">G1-23</strain>
    </source>
</reference>
<dbReference type="Gene3D" id="3.40.190.170">
    <property type="entry name" value="Bacterial extracellular solute-binding protein, family 7"/>
    <property type="match status" value="1"/>
</dbReference>
<dbReference type="PIRSF" id="PIRSF006470">
    <property type="entry name" value="DctB"/>
    <property type="match status" value="1"/>
</dbReference>
<keyword evidence="6" id="KW-1185">Reference proteome</keyword>
<sequence>MNLTSTMSVIGYLVSRNSRFLVLFLTLWFGVSSFSVWAKQEVKHLTWAHVYETSEPLHKWAVWAAEEINKRTEGRYTIDVFPVSIMGKEAELNQSLSLGTIDIIYTGTSFAAQNYPPIALPDLPYVFRDYQHWQKFNDSDLFIELAEGYKLASRGNRIVGNNYYGQRHVTSNKPIKSPKDMLDLKLRVPNASIFKMFPLAVGANPSPIAFSEVYLALQQGVVDAQENPLPTIKAKKFYEVQEYISLTGHLQGAVISVASDRLWNMLSDTDKVIFSQVFKQAAAKVSADTRQSEKDLISWFEEQGVTVLTVDRSAFREKVLPTHVEAKQRLGADLYDRLQNIR</sequence>
<evidence type="ECO:0000313" key="6">
    <source>
        <dbReference type="Proteomes" id="UP001521137"/>
    </source>
</evidence>
<organism evidence="5 6">
    <name type="scientific">Paraglaciecola algarum</name>
    <dbReference type="NCBI Taxonomy" id="3050085"/>
    <lineage>
        <taxon>Bacteria</taxon>
        <taxon>Pseudomonadati</taxon>
        <taxon>Pseudomonadota</taxon>
        <taxon>Gammaproteobacteria</taxon>
        <taxon>Alteromonadales</taxon>
        <taxon>Alteromonadaceae</taxon>
        <taxon>Paraglaciecola</taxon>
    </lineage>
</organism>
<accession>A0ABS9D1M5</accession>
<dbReference type="InterPro" id="IPR038404">
    <property type="entry name" value="TRAP_DctP_sf"/>
</dbReference>
<evidence type="ECO:0000313" key="5">
    <source>
        <dbReference type="EMBL" id="MCF2946818.1"/>
    </source>
</evidence>
<proteinExistence type="inferred from homology"/>
<dbReference type="InterPro" id="IPR004682">
    <property type="entry name" value="TRAP_DctP"/>
</dbReference>
<dbReference type="RefSeq" id="WP_235310338.1">
    <property type="nucleotide sequence ID" value="NZ_JAKGAS010000001.1"/>
</dbReference>
<evidence type="ECO:0000256" key="1">
    <source>
        <dbReference type="ARBA" id="ARBA00004196"/>
    </source>
</evidence>
<dbReference type="CDD" id="cd13672">
    <property type="entry name" value="PBP2_TRAP_Siap"/>
    <property type="match status" value="1"/>
</dbReference>
<name>A0ABS9D1M5_9ALTE</name>
<evidence type="ECO:0000256" key="2">
    <source>
        <dbReference type="ARBA" id="ARBA00009023"/>
    </source>
</evidence>
<comment type="similarity">
    <text evidence="2">Belongs to the bacterial solute-binding protein 7 family.</text>
</comment>
<comment type="caution">
    <text evidence="5">The sequence shown here is derived from an EMBL/GenBank/DDBJ whole genome shotgun (WGS) entry which is preliminary data.</text>
</comment>
<dbReference type="NCBIfam" id="TIGR00787">
    <property type="entry name" value="dctP"/>
    <property type="match status" value="1"/>
</dbReference>